<feature type="domain" description="C2H2-type" evidence="8">
    <location>
        <begin position="395"/>
        <end position="422"/>
    </location>
</feature>
<feature type="domain" description="C2H2-type" evidence="8">
    <location>
        <begin position="118"/>
        <end position="145"/>
    </location>
</feature>
<evidence type="ECO:0000313" key="9">
    <source>
        <dbReference type="EMBL" id="WAR24686.1"/>
    </source>
</evidence>
<dbReference type="Gene3D" id="3.30.160.60">
    <property type="entry name" value="Classic Zinc Finger"/>
    <property type="match status" value="16"/>
</dbReference>
<feature type="domain" description="C2H2-type" evidence="8">
    <location>
        <begin position="194"/>
        <end position="222"/>
    </location>
</feature>
<keyword evidence="4 7" id="KW-0863">Zinc-finger</keyword>
<gene>
    <name evidence="9" type="ORF">MAR_038355</name>
</gene>
<feature type="domain" description="C2H2-type" evidence="8">
    <location>
        <begin position="470"/>
        <end position="493"/>
    </location>
</feature>
<keyword evidence="3" id="KW-0677">Repeat</keyword>
<dbReference type="Pfam" id="PF00096">
    <property type="entry name" value="zf-C2H2"/>
    <property type="match status" value="9"/>
</dbReference>
<comment type="subcellular location">
    <subcellularLocation>
        <location evidence="1">Nucleus</location>
    </subcellularLocation>
</comment>
<evidence type="ECO:0000259" key="8">
    <source>
        <dbReference type="PROSITE" id="PS50157"/>
    </source>
</evidence>
<organism evidence="9 10">
    <name type="scientific">Mya arenaria</name>
    <name type="common">Soft-shell clam</name>
    <dbReference type="NCBI Taxonomy" id="6604"/>
    <lineage>
        <taxon>Eukaryota</taxon>
        <taxon>Metazoa</taxon>
        <taxon>Spiralia</taxon>
        <taxon>Lophotrochozoa</taxon>
        <taxon>Mollusca</taxon>
        <taxon>Bivalvia</taxon>
        <taxon>Autobranchia</taxon>
        <taxon>Heteroconchia</taxon>
        <taxon>Euheterodonta</taxon>
        <taxon>Imparidentia</taxon>
        <taxon>Neoheterodontei</taxon>
        <taxon>Myida</taxon>
        <taxon>Myoidea</taxon>
        <taxon>Myidae</taxon>
        <taxon>Mya</taxon>
    </lineage>
</organism>
<protein>
    <submittedName>
        <fullName evidence="9">ZFP26-like protein</fullName>
    </submittedName>
</protein>
<dbReference type="Pfam" id="PF13913">
    <property type="entry name" value="zf-C2HC_2"/>
    <property type="match status" value="1"/>
</dbReference>
<dbReference type="PANTHER" id="PTHR16515:SF49">
    <property type="entry name" value="GASTRULA ZINC FINGER PROTEIN XLCGF49.1-LIKE-RELATED"/>
    <property type="match status" value="1"/>
</dbReference>
<proteinExistence type="predicted"/>
<dbReference type="Proteomes" id="UP001164746">
    <property type="component" value="Chromosome 13"/>
</dbReference>
<dbReference type="Pfam" id="PF13894">
    <property type="entry name" value="zf-C2H2_4"/>
    <property type="match status" value="1"/>
</dbReference>
<feature type="domain" description="C2H2-type" evidence="8">
    <location>
        <begin position="268"/>
        <end position="295"/>
    </location>
</feature>
<sequence length="559" mass="64975">MVKNKFGRPCQYCGKLFSAPSILATHVRIHTGEKPFKCPVCGQGFAQKGAMRGHMYSKHEEQFLNYFFVRTILNVFRDTPYFKNYRIFLCSFIIEHFYMNYNSVRSETKEHVGFDIERQCQYCGKQFKTPFLLATHVRVHTGEKPFKCPVCHRGFTQKGAMRDQSNSCPYCGKEFRAPSLLTMHIRIHTGEKPFKCPICKRGFSQKGAMRGHVYKTHNNKLVEMFKQNIQNPKNIFRKWKNDRMEYQIMKKKLHFYCTFLKYIIMKTSACPYCDKQFAAPSLLARHVRIHTGEKPFKCPLCEKGFAQKGAMKGHVYAAHREQFLEVMKKTNFSVNCSKMFLFFLPEKARVCPYCGRCFPTPSLLARHVRVHTGEKPFKCPVCGKGFTQKVPTSIYHCQYCNKAVPSPSRLAEHERTHTGEKPFKCPVCGKGFTRKFWMKKHYECKFCGKRLVTPSRLIEHERTHTGEKPFKCQICGKAFSRKRVMVGHIYTCHYNICGRSFKPCAICGKIFASKNKLARHMTVHTGERPFTCSLCGKGFSQKDNMKTHLIKVHKNLSYT</sequence>
<keyword evidence="2" id="KW-0479">Metal-binding</keyword>
<keyword evidence="10" id="KW-1185">Reference proteome</keyword>
<evidence type="ECO:0000313" key="10">
    <source>
        <dbReference type="Proteomes" id="UP001164746"/>
    </source>
</evidence>
<evidence type="ECO:0000256" key="5">
    <source>
        <dbReference type="ARBA" id="ARBA00022833"/>
    </source>
</evidence>
<reference evidence="9" key="1">
    <citation type="submission" date="2022-11" db="EMBL/GenBank/DDBJ databases">
        <title>Centuries of genome instability and evolution in soft-shell clam transmissible cancer (bioRxiv).</title>
        <authorList>
            <person name="Hart S.F.M."/>
            <person name="Yonemitsu M.A."/>
            <person name="Giersch R.M."/>
            <person name="Beal B.F."/>
            <person name="Arriagada G."/>
            <person name="Davis B.W."/>
            <person name="Ostrander E.A."/>
            <person name="Goff S.P."/>
            <person name="Metzger M.J."/>
        </authorList>
    </citation>
    <scope>NUCLEOTIDE SEQUENCE</scope>
    <source>
        <strain evidence="9">MELC-2E11</strain>
        <tissue evidence="9">Siphon/mantle</tissue>
    </source>
</reference>
<dbReference type="SUPFAM" id="SSF57667">
    <property type="entry name" value="beta-beta-alpha zinc fingers"/>
    <property type="match status" value="8"/>
</dbReference>
<dbReference type="EMBL" id="CP111024">
    <property type="protein sequence ID" value="WAR24686.1"/>
    <property type="molecule type" value="Genomic_DNA"/>
</dbReference>
<dbReference type="PROSITE" id="PS50157">
    <property type="entry name" value="ZINC_FINGER_C2H2_2"/>
    <property type="match status" value="14"/>
</dbReference>
<evidence type="ECO:0000256" key="6">
    <source>
        <dbReference type="ARBA" id="ARBA00023242"/>
    </source>
</evidence>
<keyword evidence="5" id="KW-0862">Zinc</keyword>
<dbReference type="InterPro" id="IPR050331">
    <property type="entry name" value="Zinc_finger"/>
</dbReference>
<name>A0ABY7G005_MYAAR</name>
<feature type="domain" description="C2H2-type" evidence="8">
    <location>
        <begin position="296"/>
        <end position="319"/>
    </location>
</feature>
<evidence type="ECO:0000256" key="2">
    <source>
        <dbReference type="ARBA" id="ARBA00022723"/>
    </source>
</evidence>
<dbReference type="PANTHER" id="PTHR16515">
    <property type="entry name" value="PR DOMAIN ZINC FINGER PROTEIN"/>
    <property type="match status" value="1"/>
</dbReference>
<feature type="domain" description="C2H2-type" evidence="8">
    <location>
        <begin position="36"/>
        <end position="59"/>
    </location>
</feature>
<feature type="domain" description="C2H2-type" evidence="8">
    <location>
        <begin position="530"/>
        <end position="553"/>
    </location>
</feature>
<evidence type="ECO:0000256" key="3">
    <source>
        <dbReference type="ARBA" id="ARBA00022737"/>
    </source>
</evidence>
<accession>A0ABY7G005</accession>
<feature type="domain" description="C2H2-type" evidence="8">
    <location>
        <begin position="166"/>
        <end position="193"/>
    </location>
</feature>
<feature type="domain" description="C2H2-type" evidence="8">
    <location>
        <begin position="502"/>
        <end position="529"/>
    </location>
</feature>
<dbReference type="InterPro" id="IPR013087">
    <property type="entry name" value="Znf_C2H2_type"/>
</dbReference>
<keyword evidence="6" id="KW-0539">Nucleus</keyword>
<dbReference type="SMART" id="SM00355">
    <property type="entry name" value="ZnF_C2H2"/>
    <property type="match status" value="14"/>
</dbReference>
<evidence type="ECO:0000256" key="7">
    <source>
        <dbReference type="PROSITE-ProRule" id="PRU00042"/>
    </source>
</evidence>
<evidence type="ECO:0000256" key="1">
    <source>
        <dbReference type="ARBA" id="ARBA00004123"/>
    </source>
</evidence>
<dbReference type="InterPro" id="IPR036236">
    <property type="entry name" value="Znf_C2H2_sf"/>
</dbReference>
<feature type="domain" description="C2H2-type" evidence="8">
    <location>
        <begin position="8"/>
        <end position="35"/>
    </location>
</feature>
<feature type="domain" description="C2H2-type" evidence="8">
    <location>
        <begin position="423"/>
        <end position="441"/>
    </location>
</feature>
<feature type="domain" description="C2H2-type" evidence="8">
    <location>
        <begin position="442"/>
        <end position="469"/>
    </location>
</feature>
<dbReference type="PROSITE" id="PS00028">
    <property type="entry name" value="ZINC_FINGER_C2H2_1"/>
    <property type="match status" value="13"/>
</dbReference>
<evidence type="ECO:0000256" key="4">
    <source>
        <dbReference type="ARBA" id="ARBA00022771"/>
    </source>
</evidence>
<feature type="domain" description="C2H2-type" evidence="8">
    <location>
        <begin position="349"/>
        <end position="376"/>
    </location>
</feature>
<dbReference type="Pfam" id="PF13465">
    <property type="entry name" value="zf-H2C2_2"/>
    <property type="match status" value="1"/>
</dbReference>